<name>A0A2A5QZW6_9EURY</name>
<evidence type="ECO:0000256" key="1">
    <source>
        <dbReference type="SAM" id="MobiDB-lite"/>
    </source>
</evidence>
<evidence type="ECO:0000313" key="2">
    <source>
        <dbReference type="EMBL" id="PCR92395.1"/>
    </source>
</evidence>
<feature type="region of interest" description="Disordered" evidence="1">
    <location>
        <begin position="1"/>
        <end position="49"/>
    </location>
</feature>
<evidence type="ECO:0000313" key="3">
    <source>
        <dbReference type="Proteomes" id="UP000219689"/>
    </source>
</evidence>
<keyword evidence="3" id="KW-1185">Reference proteome</keyword>
<accession>A0A2A5QZW6</accession>
<dbReference type="EMBL" id="NXNI01000001">
    <property type="protein sequence ID" value="PCR92395.1"/>
    <property type="molecule type" value="Genomic_DNA"/>
</dbReference>
<sequence>MESVGGSFGRNTIFRPSNTTFHGRRPESRERFPTRRADRSRPASRIHTGNATFGYRPVAVASIIGRCLVPTATATHGETPDTRGSFESICPDTNDDVHSVEDLEERSNAPPMATVLAPAKKGRSRCPGKRPVGSYFQALPGLERVLTAGASNETTVLEV</sequence>
<dbReference type="Proteomes" id="UP000219689">
    <property type="component" value="Unassembled WGS sequence"/>
</dbReference>
<proteinExistence type="predicted"/>
<reference evidence="2 3" key="1">
    <citation type="submission" date="2017-09" db="EMBL/GenBank/DDBJ databases">
        <title>Genome sequences of Natrinema ejinorence JCM 13890T.</title>
        <authorList>
            <person name="Roh S.W."/>
            <person name="Kim Y.B."/>
            <person name="Kim J.Y."/>
        </authorList>
    </citation>
    <scope>NUCLEOTIDE SEQUENCE [LARGE SCALE GENOMIC DNA]</scope>
    <source>
        <strain evidence="2 3">JCM 13890</strain>
    </source>
</reference>
<dbReference type="AlphaFoldDB" id="A0A2A5QZW6"/>
<comment type="caution">
    <text evidence="2">The sequence shown here is derived from an EMBL/GenBank/DDBJ whole genome shotgun (WGS) entry which is preliminary data.</text>
</comment>
<organism evidence="2 3">
    <name type="scientific">Natrinema ejinorense</name>
    <dbReference type="NCBI Taxonomy" id="373386"/>
    <lineage>
        <taxon>Archaea</taxon>
        <taxon>Methanobacteriati</taxon>
        <taxon>Methanobacteriota</taxon>
        <taxon>Stenosarchaea group</taxon>
        <taxon>Halobacteria</taxon>
        <taxon>Halobacteriales</taxon>
        <taxon>Natrialbaceae</taxon>
        <taxon>Natrinema</taxon>
    </lineage>
</organism>
<gene>
    <name evidence="2" type="ORF">CP557_18805</name>
</gene>
<protein>
    <submittedName>
        <fullName evidence="2">Uncharacterized protein</fullName>
    </submittedName>
</protein>
<feature type="compositionally biased region" description="Basic and acidic residues" evidence="1">
    <location>
        <begin position="24"/>
        <end position="41"/>
    </location>
</feature>